<dbReference type="PANTHER" id="PTHR12903">
    <property type="entry name" value="MITOCHONDRIAL RIBOSOMAL PROTEIN L24"/>
    <property type="match status" value="1"/>
</dbReference>
<evidence type="ECO:0000256" key="5">
    <source>
        <dbReference type="HAMAP-Rule" id="MF_01326"/>
    </source>
</evidence>
<dbReference type="GO" id="GO:0003735">
    <property type="term" value="F:structural constituent of ribosome"/>
    <property type="evidence" value="ECO:0007669"/>
    <property type="project" value="InterPro"/>
</dbReference>
<dbReference type="InterPro" id="IPR005824">
    <property type="entry name" value="KOW"/>
</dbReference>
<dbReference type="SUPFAM" id="SSF50104">
    <property type="entry name" value="Translation proteins SH3-like domain"/>
    <property type="match status" value="1"/>
</dbReference>
<keyword evidence="5" id="KW-0699">rRNA-binding</keyword>
<comment type="caution">
    <text evidence="8">The sequence shown here is derived from an EMBL/GenBank/DDBJ whole genome shotgun (WGS) entry which is preliminary data.</text>
</comment>
<dbReference type="GO" id="GO:0019843">
    <property type="term" value="F:rRNA binding"/>
    <property type="evidence" value="ECO:0007669"/>
    <property type="project" value="UniProtKB-UniRule"/>
</dbReference>
<comment type="function">
    <text evidence="5">One of two assembly initiator proteins, it binds directly to the 5'-end of the 23S rRNA, where it nucleates assembly of the 50S subunit.</text>
</comment>
<evidence type="ECO:0000256" key="1">
    <source>
        <dbReference type="ARBA" id="ARBA00010618"/>
    </source>
</evidence>
<gene>
    <name evidence="5 8" type="primary">rplX</name>
    <name evidence="8" type="ORF">D6810_02315</name>
</gene>
<evidence type="ECO:0000256" key="2">
    <source>
        <dbReference type="ARBA" id="ARBA00022980"/>
    </source>
</evidence>
<name>A0A3M0Z233_9BACT</name>
<reference evidence="8 9" key="1">
    <citation type="submission" date="2018-10" db="EMBL/GenBank/DDBJ databases">
        <title>Thermophilic Lithotrophy and Phototrophy in an Intertidal, Iron-rich, Geothermal Spring.</title>
        <authorList>
            <person name="Ward L.M."/>
            <person name="Idei A."/>
            <person name="Nakagawa M."/>
            <person name="Ueno Y."/>
            <person name="Fischer W."/>
            <person name="Mcglynn S.E."/>
        </authorList>
    </citation>
    <scope>NUCLEOTIDE SEQUENCE [LARGE SCALE GENOMIC DNA]</scope>
    <source>
        <strain evidence="8">J137</strain>
    </source>
</reference>
<dbReference type="InterPro" id="IPR057264">
    <property type="entry name" value="Ribosomal_uL24_C"/>
</dbReference>
<dbReference type="Proteomes" id="UP000269410">
    <property type="component" value="Unassembled WGS sequence"/>
</dbReference>
<dbReference type="NCBIfam" id="TIGR01079">
    <property type="entry name" value="rplX_bact"/>
    <property type="match status" value="1"/>
</dbReference>
<keyword evidence="5" id="KW-0694">RNA-binding</keyword>
<dbReference type="Pfam" id="PF17136">
    <property type="entry name" value="ribosomal_L24"/>
    <property type="match status" value="1"/>
</dbReference>
<sequence>MSKIKSGQTVYVISGKHRGRVAKVLAIKRDKRDPKNSVYVYLEGINIYKKSVKPNPVLGIKGGFKEVHLPIHISNVVLYNPSYTNKNKNKNGSVNNEGDVASEKSI</sequence>
<dbReference type="CDD" id="cd06089">
    <property type="entry name" value="KOW_RPL26"/>
    <property type="match status" value="1"/>
</dbReference>
<dbReference type="Gene3D" id="2.30.30.30">
    <property type="match status" value="1"/>
</dbReference>
<dbReference type="Pfam" id="PF00467">
    <property type="entry name" value="KOW"/>
    <property type="match status" value="1"/>
</dbReference>
<dbReference type="InterPro" id="IPR041988">
    <property type="entry name" value="Ribosomal_uL24_KOW"/>
</dbReference>
<evidence type="ECO:0000259" key="7">
    <source>
        <dbReference type="SMART" id="SM00739"/>
    </source>
</evidence>
<evidence type="ECO:0000256" key="4">
    <source>
        <dbReference type="ARBA" id="ARBA00035206"/>
    </source>
</evidence>
<evidence type="ECO:0000256" key="3">
    <source>
        <dbReference type="ARBA" id="ARBA00023274"/>
    </source>
</evidence>
<keyword evidence="2 5" id="KW-0689">Ribosomal protein</keyword>
<feature type="region of interest" description="Disordered" evidence="6">
    <location>
        <begin position="82"/>
        <end position="106"/>
    </location>
</feature>
<dbReference type="InterPro" id="IPR014722">
    <property type="entry name" value="Rib_uL2_dom2"/>
</dbReference>
<dbReference type="EMBL" id="RFKV01000074">
    <property type="protein sequence ID" value="RMD77015.1"/>
    <property type="molecule type" value="Genomic_DNA"/>
</dbReference>
<comment type="subunit">
    <text evidence="5">Part of the 50S ribosomal subunit.</text>
</comment>
<evidence type="ECO:0000313" key="8">
    <source>
        <dbReference type="EMBL" id="RMD77015.1"/>
    </source>
</evidence>
<evidence type="ECO:0000313" key="9">
    <source>
        <dbReference type="Proteomes" id="UP000269410"/>
    </source>
</evidence>
<keyword evidence="3 5" id="KW-0687">Ribonucleoprotein</keyword>
<protein>
    <recommendedName>
        <fullName evidence="4 5">Large ribosomal subunit protein uL24</fullName>
    </recommendedName>
</protein>
<comment type="function">
    <text evidence="5">One of the proteins that surrounds the polypeptide exit tunnel on the outside of the subunit.</text>
</comment>
<dbReference type="AlphaFoldDB" id="A0A3M0Z233"/>
<dbReference type="GO" id="GO:1990904">
    <property type="term" value="C:ribonucleoprotein complex"/>
    <property type="evidence" value="ECO:0007669"/>
    <property type="project" value="UniProtKB-KW"/>
</dbReference>
<dbReference type="InterPro" id="IPR008991">
    <property type="entry name" value="Translation_prot_SH3-like_sf"/>
</dbReference>
<dbReference type="GO" id="GO:0006412">
    <property type="term" value="P:translation"/>
    <property type="evidence" value="ECO:0007669"/>
    <property type="project" value="UniProtKB-UniRule"/>
</dbReference>
<dbReference type="GO" id="GO:0005840">
    <property type="term" value="C:ribosome"/>
    <property type="evidence" value="ECO:0007669"/>
    <property type="project" value="UniProtKB-KW"/>
</dbReference>
<organism evidence="8 9">
    <name type="scientific">Candidatus Dojkabacteria bacterium</name>
    <dbReference type="NCBI Taxonomy" id="2099670"/>
    <lineage>
        <taxon>Bacteria</taxon>
        <taxon>Candidatus Dojkabacteria</taxon>
    </lineage>
</organism>
<dbReference type="HAMAP" id="MF_01326_B">
    <property type="entry name" value="Ribosomal_uL24_B"/>
    <property type="match status" value="1"/>
</dbReference>
<comment type="similarity">
    <text evidence="1 5">Belongs to the universal ribosomal protein uL24 family.</text>
</comment>
<feature type="domain" description="KOW" evidence="7">
    <location>
        <begin position="3"/>
        <end position="30"/>
    </location>
</feature>
<dbReference type="InterPro" id="IPR003256">
    <property type="entry name" value="Ribosomal_uL24"/>
</dbReference>
<accession>A0A3M0Z233</accession>
<proteinExistence type="inferred from homology"/>
<dbReference type="SMART" id="SM00739">
    <property type="entry name" value="KOW"/>
    <property type="match status" value="1"/>
</dbReference>
<evidence type="ECO:0000256" key="6">
    <source>
        <dbReference type="SAM" id="MobiDB-lite"/>
    </source>
</evidence>